<sequence length="48" mass="4956">MQKTFFAALAIGLLPSAFAGPCVSYTGSCPADKPHCAKQKEVGVIFGP</sequence>
<gene>
    <name evidence="2" type="ORF">OOU_Y34scaffold01162g2</name>
</gene>
<evidence type="ECO:0000256" key="1">
    <source>
        <dbReference type="SAM" id="SignalP"/>
    </source>
</evidence>
<dbReference type="EMBL" id="JH793192">
    <property type="protein sequence ID" value="ELQ32434.1"/>
    <property type="molecule type" value="Genomic_DNA"/>
</dbReference>
<feature type="signal peptide" evidence="1">
    <location>
        <begin position="1"/>
        <end position="19"/>
    </location>
</feature>
<dbReference type="Proteomes" id="UP000011086">
    <property type="component" value="Unassembled WGS sequence"/>
</dbReference>
<dbReference type="AlphaFoldDB" id="A0AA97PF97"/>
<proteinExistence type="predicted"/>
<keyword evidence="1" id="KW-0732">Signal</keyword>
<feature type="chain" id="PRO_5041661010" evidence="1">
    <location>
        <begin position="20"/>
        <end position="48"/>
    </location>
</feature>
<evidence type="ECO:0000313" key="2">
    <source>
        <dbReference type="EMBL" id="ELQ32434.1"/>
    </source>
</evidence>
<reference evidence="2" key="1">
    <citation type="journal article" date="2012" name="PLoS Genet.">
        <title>Comparative analysis of the genomes of two field isolates of the rice blast fungus Magnaporthe oryzae.</title>
        <authorList>
            <person name="Xue M."/>
            <person name="Yang J."/>
            <person name="Li Z."/>
            <person name="Hu S."/>
            <person name="Yao N."/>
            <person name="Dean R.A."/>
            <person name="Zhao W."/>
            <person name="Shen M."/>
            <person name="Zhang H."/>
            <person name="Li C."/>
            <person name="Liu L."/>
            <person name="Cao L."/>
            <person name="Xu X."/>
            <person name="Xing Y."/>
            <person name="Hsiang T."/>
            <person name="Zhang Z."/>
            <person name="Xu J.R."/>
            <person name="Peng Y.L."/>
        </authorList>
    </citation>
    <scope>NUCLEOTIDE SEQUENCE</scope>
    <source>
        <strain evidence="2">Y34</strain>
    </source>
</reference>
<accession>A0AA97PF97</accession>
<organism evidence="2">
    <name type="scientific">Pyricularia oryzae (strain Y34)</name>
    <name type="common">Rice blast fungus</name>
    <name type="synonym">Magnaporthe oryzae</name>
    <dbReference type="NCBI Taxonomy" id="1143189"/>
    <lineage>
        <taxon>Eukaryota</taxon>
        <taxon>Fungi</taxon>
        <taxon>Dikarya</taxon>
        <taxon>Ascomycota</taxon>
        <taxon>Pezizomycotina</taxon>
        <taxon>Sordariomycetes</taxon>
        <taxon>Sordariomycetidae</taxon>
        <taxon>Magnaporthales</taxon>
        <taxon>Pyriculariaceae</taxon>
        <taxon>Pyricularia</taxon>
    </lineage>
</organism>
<protein>
    <submittedName>
        <fullName evidence="2">Uncharacterized protein</fullName>
    </submittedName>
</protein>
<name>A0AA97PF97_PYRO3</name>